<evidence type="ECO:0000256" key="1">
    <source>
        <dbReference type="SAM" id="MobiDB-lite"/>
    </source>
</evidence>
<proteinExistence type="predicted"/>
<dbReference type="AlphaFoldDB" id="A0A1X7N0C8"/>
<accession>A0A1X7N0C8</accession>
<feature type="region of interest" description="Disordered" evidence="1">
    <location>
        <begin position="1"/>
        <end position="61"/>
    </location>
</feature>
<name>A0A1X7N0C8_9MICO</name>
<sequence>MGQIFEGRAGKAPYQRVTAAEREEATEYAGTTDGSDPMSTARRPLSAAEQRRAMFRAPNGS</sequence>
<gene>
    <name evidence="2" type="ORF">SAMN06295885_0462</name>
</gene>
<dbReference type="STRING" id="1891671.SAMN06295885_0462"/>
<protein>
    <submittedName>
        <fullName evidence="2">Uncharacterized protein</fullName>
    </submittedName>
</protein>
<dbReference type="EMBL" id="FXBM01000001">
    <property type="protein sequence ID" value="SMH30677.1"/>
    <property type="molecule type" value="Genomic_DNA"/>
</dbReference>
<keyword evidence="3" id="KW-1185">Reference proteome</keyword>
<dbReference type="Proteomes" id="UP000193711">
    <property type="component" value="Unassembled WGS sequence"/>
</dbReference>
<reference evidence="3" key="1">
    <citation type="submission" date="2017-04" db="EMBL/GenBank/DDBJ databases">
        <authorList>
            <person name="Varghese N."/>
            <person name="Submissions S."/>
        </authorList>
    </citation>
    <scope>NUCLEOTIDE SEQUENCE [LARGE SCALE GENOMIC DNA]</scope>
    <source>
        <strain evidence="3">VKM Ac-2121</strain>
    </source>
</reference>
<evidence type="ECO:0000313" key="3">
    <source>
        <dbReference type="Proteomes" id="UP000193711"/>
    </source>
</evidence>
<evidence type="ECO:0000313" key="2">
    <source>
        <dbReference type="EMBL" id="SMH30677.1"/>
    </source>
</evidence>
<organism evidence="2 3">
    <name type="scientific">Rathayibacter oskolensis</name>
    <dbReference type="NCBI Taxonomy" id="1891671"/>
    <lineage>
        <taxon>Bacteria</taxon>
        <taxon>Bacillati</taxon>
        <taxon>Actinomycetota</taxon>
        <taxon>Actinomycetes</taxon>
        <taxon>Micrococcales</taxon>
        <taxon>Microbacteriaceae</taxon>
        <taxon>Rathayibacter</taxon>
    </lineage>
</organism>